<protein>
    <submittedName>
        <fullName evidence="2">Uncharacterized protein</fullName>
    </submittedName>
</protein>
<dbReference type="AlphaFoldDB" id="A0A0L6UQ16"/>
<feature type="compositionally biased region" description="Polar residues" evidence="1">
    <location>
        <begin position="14"/>
        <end position="30"/>
    </location>
</feature>
<accession>A0A0L6UQ16</accession>
<sequence>MGPAVAGARMKRFTVSTGPKKTLTRGSQWRTTKEDRPRPTSLNWTRPTFYTGQCASRLIYVIRDSSKKTSEEHSDSAAALIHESKKGRKKTRRGPYCAPGKHNPEAIGHDADHCWQLHPELRPASYNKGNSSGSGPPQAATTQLVEVDEGHESEVSLLLTEAASKPVVLDSGATHHLVNNPDVFIPSAKSTTRISTGGHKNFLYATAMVMMPNSNIEECNICKECKLKALPFSGTFRPADDQKKG</sequence>
<dbReference type="OrthoDB" id="1728030at2759"/>
<keyword evidence="3" id="KW-1185">Reference proteome</keyword>
<feature type="region of interest" description="Disordered" evidence="1">
    <location>
        <begin position="1"/>
        <end position="44"/>
    </location>
</feature>
<reference evidence="2 3" key="1">
    <citation type="submission" date="2015-08" db="EMBL/GenBank/DDBJ databases">
        <title>Next Generation Sequencing and Analysis of the Genome of Puccinia sorghi L Schw, the Causal Agent of Maize Common Rust.</title>
        <authorList>
            <person name="Rochi L."/>
            <person name="Burguener G."/>
            <person name="Darino M."/>
            <person name="Turjanski A."/>
            <person name="Kreff E."/>
            <person name="Dieguez M.J."/>
            <person name="Sacco F."/>
        </authorList>
    </citation>
    <scope>NUCLEOTIDE SEQUENCE [LARGE SCALE GENOMIC DNA]</scope>
    <source>
        <strain evidence="2 3">RO10H11247</strain>
    </source>
</reference>
<evidence type="ECO:0000256" key="1">
    <source>
        <dbReference type="SAM" id="MobiDB-lite"/>
    </source>
</evidence>
<organism evidence="2 3">
    <name type="scientific">Puccinia sorghi</name>
    <dbReference type="NCBI Taxonomy" id="27349"/>
    <lineage>
        <taxon>Eukaryota</taxon>
        <taxon>Fungi</taxon>
        <taxon>Dikarya</taxon>
        <taxon>Basidiomycota</taxon>
        <taxon>Pucciniomycotina</taxon>
        <taxon>Pucciniomycetes</taxon>
        <taxon>Pucciniales</taxon>
        <taxon>Pucciniaceae</taxon>
        <taxon>Puccinia</taxon>
    </lineage>
</organism>
<proteinExistence type="predicted"/>
<feature type="compositionally biased region" description="Basic and acidic residues" evidence="1">
    <location>
        <begin position="66"/>
        <end position="75"/>
    </location>
</feature>
<name>A0A0L6UQ16_9BASI</name>
<dbReference type="VEuPathDB" id="FungiDB:VP01_448g8"/>
<comment type="caution">
    <text evidence="2">The sequence shown here is derived from an EMBL/GenBank/DDBJ whole genome shotgun (WGS) entry which is preliminary data.</text>
</comment>
<evidence type="ECO:0000313" key="3">
    <source>
        <dbReference type="Proteomes" id="UP000037035"/>
    </source>
</evidence>
<gene>
    <name evidence="2" type="ORF">VP01_448g8</name>
</gene>
<evidence type="ECO:0000313" key="2">
    <source>
        <dbReference type="EMBL" id="KNZ50327.1"/>
    </source>
</evidence>
<dbReference type="EMBL" id="LAVV01009601">
    <property type="protein sequence ID" value="KNZ50327.1"/>
    <property type="molecule type" value="Genomic_DNA"/>
</dbReference>
<dbReference type="Proteomes" id="UP000037035">
    <property type="component" value="Unassembled WGS sequence"/>
</dbReference>
<feature type="region of interest" description="Disordered" evidence="1">
    <location>
        <begin position="66"/>
        <end position="99"/>
    </location>
</feature>